<keyword evidence="2" id="KW-1185">Reference proteome</keyword>
<dbReference type="Proteomes" id="UP000237271">
    <property type="component" value="Unassembled WGS sequence"/>
</dbReference>
<dbReference type="EMBL" id="NCKW01003433">
    <property type="protein sequence ID" value="POM76484.1"/>
    <property type="molecule type" value="Genomic_DNA"/>
</dbReference>
<proteinExistence type="predicted"/>
<protein>
    <submittedName>
        <fullName evidence="1">Uncharacterized protein</fullName>
    </submittedName>
</protein>
<sequence length="151" mass="17610">MKHVRDRLQRWAMRLCGLHYKIEHIPVSRWNTRDTEQIAAVQTRSHPVTPVSSLSRLCPLDDENFMFPAREDINVAQEAASREFSRLNNFSEEENGVVTVANRKTSYLLHHMTIDHRIWIRTGAHDLLARIFVVSHCGSKDTVVKNRCSWF</sequence>
<dbReference type="AlphaFoldDB" id="A0A2P4YFB5"/>
<organism evidence="1 2">
    <name type="scientific">Phytophthora palmivora</name>
    <dbReference type="NCBI Taxonomy" id="4796"/>
    <lineage>
        <taxon>Eukaryota</taxon>
        <taxon>Sar</taxon>
        <taxon>Stramenopiles</taxon>
        <taxon>Oomycota</taxon>
        <taxon>Peronosporomycetes</taxon>
        <taxon>Peronosporales</taxon>
        <taxon>Peronosporaceae</taxon>
        <taxon>Phytophthora</taxon>
    </lineage>
</organism>
<evidence type="ECO:0000313" key="2">
    <source>
        <dbReference type="Proteomes" id="UP000237271"/>
    </source>
</evidence>
<evidence type="ECO:0000313" key="1">
    <source>
        <dbReference type="EMBL" id="POM76484.1"/>
    </source>
</evidence>
<reference evidence="1 2" key="1">
    <citation type="journal article" date="2017" name="Genome Biol. Evol.">
        <title>Phytophthora megakarya and P. palmivora, closely related causal agents of cacao black pod rot, underwent increases in genome sizes and gene numbers by different mechanisms.</title>
        <authorList>
            <person name="Ali S.S."/>
            <person name="Shao J."/>
            <person name="Lary D.J."/>
            <person name="Kronmiller B."/>
            <person name="Shen D."/>
            <person name="Strem M.D."/>
            <person name="Amoako-Attah I."/>
            <person name="Akrofi A.Y."/>
            <person name="Begoude B.A."/>
            <person name="Ten Hoopen G.M."/>
            <person name="Coulibaly K."/>
            <person name="Kebe B.I."/>
            <person name="Melnick R.L."/>
            <person name="Guiltinan M.J."/>
            <person name="Tyler B.M."/>
            <person name="Meinhardt L.W."/>
            <person name="Bailey B.A."/>
        </authorList>
    </citation>
    <scope>NUCLEOTIDE SEQUENCE [LARGE SCALE GENOMIC DNA]</scope>
    <source>
        <strain evidence="2">sbr112.9</strain>
    </source>
</reference>
<comment type="caution">
    <text evidence="1">The sequence shown here is derived from an EMBL/GenBank/DDBJ whole genome shotgun (WGS) entry which is preliminary data.</text>
</comment>
<name>A0A2P4YFB5_9STRA</name>
<accession>A0A2P4YFB5</accession>
<gene>
    <name evidence="1" type="ORF">PHPALM_6269</name>
</gene>